<dbReference type="NCBIfam" id="NF003921">
    <property type="entry name" value="PRK05443.2-2"/>
    <property type="match status" value="1"/>
</dbReference>
<dbReference type="Pfam" id="PF13090">
    <property type="entry name" value="PP_kinase_C"/>
    <property type="match status" value="1"/>
</dbReference>
<evidence type="ECO:0000313" key="13">
    <source>
        <dbReference type="Proteomes" id="UP000237819"/>
    </source>
</evidence>
<comment type="catalytic activity">
    <reaction evidence="6 7">
        <text>[phosphate](n) + ATP = [phosphate](n+1) + ADP</text>
        <dbReference type="Rhea" id="RHEA:19573"/>
        <dbReference type="Rhea" id="RHEA-COMP:9859"/>
        <dbReference type="Rhea" id="RHEA-COMP:14280"/>
        <dbReference type="ChEBI" id="CHEBI:16838"/>
        <dbReference type="ChEBI" id="CHEBI:30616"/>
        <dbReference type="ChEBI" id="CHEBI:456216"/>
        <dbReference type="EC" id="2.7.4.1"/>
    </reaction>
</comment>
<feature type="binding site" evidence="6">
    <location>
        <position position="590"/>
    </location>
    <ligand>
        <name>ATP</name>
        <dbReference type="ChEBI" id="CHEBI:30616"/>
    </ligand>
</feature>
<gene>
    <name evidence="12" type="primary">ppk1</name>
    <name evidence="6" type="synonym">ppk</name>
    <name evidence="12" type="ORF">C5Y93_08480</name>
</gene>
<dbReference type="InterPro" id="IPR025198">
    <property type="entry name" value="PPK_N_dom"/>
</dbReference>
<dbReference type="EC" id="2.7.4.1" evidence="6 7"/>
<dbReference type="NCBIfam" id="NF003918">
    <property type="entry name" value="PRK05443.1-2"/>
    <property type="match status" value="1"/>
</dbReference>
<feature type="domain" description="Polyphosphate kinase C-terminal" evidence="11">
    <location>
        <begin position="356"/>
        <end position="522"/>
    </location>
</feature>
<evidence type="ECO:0000256" key="5">
    <source>
        <dbReference type="ARBA" id="ARBA00022840"/>
    </source>
</evidence>
<accession>A0A2S8GQ69</accession>
<dbReference type="PIRSF" id="PIRSF015589">
    <property type="entry name" value="PP_kinase"/>
    <property type="match status" value="1"/>
</dbReference>
<protein>
    <recommendedName>
        <fullName evidence="6 7">Polyphosphate kinase</fullName>
        <ecNumber evidence="6 7">2.7.4.1</ecNumber>
    </recommendedName>
    <alternativeName>
        <fullName evidence="6">ATP-polyphosphate phosphotransferase</fullName>
    </alternativeName>
    <alternativeName>
        <fullName evidence="6">Polyphosphoric acid kinase</fullName>
    </alternativeName>
</protein>
<feature type="domain" description="Polyphosphate kinase C-terminal" evidence="10">
    <location>
        <begin position="529"/>
        <end position="697"/>
    </location>
</feature>
<dbReference type="SUPFAM" id="SSF56024">
    <property type="entry name" value="Phospholipase D/nuclease"/>
    <property type="match status" value="2"/>
</dbReference>
<organism evidence="12 13">
    <name type="scientific">Blastopirellula marina</name>
    <dbReference type="NCBI Taxonomy" id="124"/>
    <lineage>
        <taxon>Bacteria</taxon>
        <taxon>Pseudomonadati</taxon>
        <taxon>Planctomycetota</taxon>
        <taxon>Planctomycetia</taxon>
        <taxon>Pirellulales</taxon>
        <taxon>Pirellulaceae</taxon>
        <taxon>Blastopirellula</taxon>
    </lineage>
</organism>
<comment type="caution">
    <text evidence="12">The sequence shown here is derived from an EMBL/GenBank/DDBJ whole genome shotgun (WGS) entry which is preliminary data.</text>
</comment>
<feature type="binding site" evidence="6">
    <location>
        <position position="494"/>
    </location>
    <ligand>
        <name>ATP</name>
        <dbReference type="ChEBI" id="CHEBI:30616"/>
    </ligand>
</feature>
<keyword evidence="3 6" id="KW-0547">Nucleotide-binding</keyword>
<evidence type="ECO:0000313" key="12">
    <source>
        <dbReference type="EMBL" id="PQO46501.1"/>
    </source>
</evidence>
<evidence type="ECO:0000256" key="4">
    <source>
        <dbReference type="ARBA" id="ARBA00022777"/>
    </source>
</evidence>
<evidence type="ECO:0000256" key="2">
    <source>
        <dbReference type="ARBA" id="ARBA00022679"/>
    </source>
</evidence>
<keyword evidence="1 6" id="KW-0597">Phosphoprotein</keyword>
<name>A0A2S8GQ69_9BACT</name>
<dbReference type="RefSeq" id="WP_105334979.1">
    <property type="nucleotide sequence ID" value="NZ_PUHZ01000009.1"/>
</dbReference>
<evidence type="ECO:0000256" key="6">
    <source>
        <dbReference type="HAMAP-Rule" id="MF_00347"/>
    </source>
</evidence>
<dbReference type="SUPFAM" id="SSF143724">
    <property type="entry name" value="PHP14-like"/>
    <property type="match status" value="1"/>
</dbReference>
<dbReference type="InterPro" id="IPR003414">
    <property type="entry name" value="PP_kinase"/>
</dbReference>
<dbReference type="PANTHER" id="PTHR30218:SF0">
    <property type="entry name" value="POLYPHOSPHATE KINASE"/>
    <property type="match status" value="1"/>
</dbReference>
<feature type="domain" description="Polyphosphate kinase N-terminal" evidence="9">
    <location>
        <begin position="32"/>
        <end position="138"/>
    </location>
</feature>
<dbReference type="Pfam" id="PF13089">
    <property type="entry name" value="PP_kinase_N"/>
    <property type="match status" value="1"/>
</dbReference>
<feature type="binding site" evidence="6">
    <location>
        <position position="618"/>
    </location>
    <ligand>
        <name>ATP</name>
        <dbReference type="ChEBI" id="CHEBI:30616"/>
    </ligand>
</feature>
<proteinExistence type="inferred from homology"/>
<evidence type="ECO:0000256" key="7">
    <source>
        <dbReference type="RuleBase" id="RU003800"/>
    </source>
</evidence>
<keyword evidence="6" id="KW-0479">Metal-binding</keyword>
<dbReference type="CDD" id="cd09165">
    <property type="entry name" value="PLDc_PaPPK1_C1_like"/>
    <property type="match status" value="1"/>
</dbReference>
<dbReference type="PANTHER" id="PTHR30218">
    <property type="entry name" value="POLYPHOSPHATE KINASE"/>
    <property type="match status" value="1"/>
</dbReference>
<dbReference type="InterPro" id="IPR036830">
    <property type="entry name" value="PP_kinase_middle_dom_sf"/>
</dbReference>
<dbReference type="GO" id="GO:0046872">
    <property type="term" value="F:metal ion binding"/>
    <property type="evidence" value="ECO:0007669"/>
    <property type="project" value="UniProtKB-KW"/>
</dbReference>
<keyword evidence="6" id="KW-0460">Magnesium</keyword>
<dbReference type="InterPro" id="IPR041108">
    <property type="entry name" value="PP_kinase_C_1"/>
</dbReference>
<sequence>MNQEITARLIDQNLKTSTSESEFADPSWRDAYADRDLGWLQFNSRVLHEALDPRNPALERIKFLAIFTSNLDEFFMKRIGLLRTRSQAERLKNRVIGPVPIQQRLHEMRHVIIPMLEKRASCFRRELKPLLAEHNIYLMDWDQLSDSQREKANLFFNRNVYPALTPLALDPGHPFPYMSNLSTSLGFVLRVPDSEENLFARVKVPNILPQWIQLDPESDGDSRNYIRLADLIHYNAEKLFPGMTIIDSTLFRITRNSEVEIEDDDESESIRTIVAEELRQRKFEPVVRLELSQDPNPWVRSLLMHQFDLSEDDVYEVPGELDYAGMWPLASLDIKELRDEPWNPVVPPDLAGEEADIFSVIKSGDFLVHHPYESFDASVEQFIRAAANDTKVIAIKMTVYRVGDDTPFVRSLIRAAETGKQVACLIELKARFDEERNLHWAKELEKIGAHVVYGVLGLKTHTKIALVVRQESDGLRCYAHIGTGNYHVKTARLYTDLGIFTCEPTLTTDVVNLFHALTGRSREPNFQKLLVAPTNMRENFLAKIRREIEFQKEGKPGLIIVKVNQLEDPEMCQAIIAASQAGVQVECIVRGFSCLLGGVPGLTENVTVRSIIGRFLEHSRIFYFRSGAEDPLDGEFYIGSADWMQRNLSNRVEAVTPIELRAHKERLWEILEVLMKDRRQSWVMQPDGSYEQLVPTDEDDDISRLGTHRTLMLLTQQRMKERIK</sequence>
<feature type="binding site" evidence="6">
    <location>
        <position position="70"/>
    </location>
    <ligand>
        <name>ATP</name>
        <dbReference type="ChEBI" id="CHEBI:30616"/>
    </ligand>
</feature>
<dbReference type="InterPro" id="IPR036832">
    <property type="entry name" value="PPK_N_dom_sf"/>
</dbReference>
<dbReference type="NCBIfam" id="TIGR03705">
    <property type="entry name" value="poly_P_kin"/>
    <property type="match status" value="1"/>
</dbReference>
<evidence type="ECO:0000259" key="11">
    <source>
        <dbReference type="Pfam" id="PF17941"/>
    </source>
</evidence>
<dbReference type="HAMAP" id="MF_00347">
    <property type="entry name" value="Polyphosphate_kinase"/>
    <property type="match status" value="1"/>
</dbReference>
<keyword evidence="2 6" id="KW-0808">Transferase</keyword>
<dbReference type="GO" id="GO:0008976">
    <property type="term" value="F:polyphosphate kinase activity"/>
    <property type="evidence" value="ECO:0007669"/>
    <property type="project" value="UniProtKB-UniRule"/>
</dbReference>
<dbReference type="Gene3D" id="3.30.870.10">
    <property type="entry name" value="Endonuclease Chain A"/>
    <property type="match status" value="2"/>
</dbReference>
<evidence type="ECO:0000259" key="8">
    <source>
        <dbReference type="Pfam" id="PF02503"/>
    </source>
</evidence>
<evidence type="ECO:0000256" key="3">
    <source>
        <dbReference type="ARBA" id="ARBA00022741"/>
    </source>
</evidence>
<dbReference type="AlphaFoldDB" id="A0A2S8GQ69"/>
<evidence type="ECO:0000256" key="1">
    <source>
        <dbReference type="ARBA" id="ARBA00022553"/>
    </source>
</evidence>
<comment type="cofactor">
    <cofactor evidence="6">
        <name>Mg(2+)</name>
        <dbReference type="ChEBI" id="CHEBI:18420"/>
    </cofactor>
</comment>
<comment type="PTM">
    <text evidence="6 7">An intermediate of this reaction is the autophosphorylated ppk in which a phosphate is covalently linked to a histidine residue through a N-P bond.</text>
</comment>
<evidence type="ECO:0000259" key="10">
    <source>
        <dbReference type="Pfam" id="PF13090"/>
    </source>
</evidence>
<dbReference type="Gene3D" id="3.30.1840.10">
    <property type="entry name" value="Polyphosphate kinase middle domain"/>
    <property type="match status" value="1"/>
</dbReference>
<comment type="similarity">
    <text evidence="6 7">Belongs to the polyphosphate kinase 1 (PPK1) family.</text>
</comment>
<dbReference type="GO" id="GO:0006799">
    <property type="term" value="P:polyphosphate biosynthetic process"/>
    <property type="evidence" value="ECO:0007669"/>
    <property type="project" value="UniProtKB-UniRule"/>
</dbReference>
<dbReference type="Proteomes" id="UP000237819">
    <property type="component" value="Unassembled WGS sequence"/>
</dbReference>
<feature type="binding site" evidence="6">
    <location>
        <position position="431"/>
    </location>
    <ligand>
        <name>Mg(2+)</name>
        <dbReference type="ChEBI" id="CHEBI:18420"/>
    </ligand>
</feature>
<dbReference type="SUPFAM" id="SSF140356">
    <property type="entry name" value="PPK N-terminal domain-like"/>
    <property type="match status" value="1"/>
</dbReference>
<dbReference type="CDD" id="cd09168">
    <property type="entry name" value="PLDc_PaPPK1_C2_like"/>
    <property type="match status" value="1"/>
</dbReference>
<feature type="binding site" evidence="6">
    <location>
        <position position="401"/>
    </location>
    <ligand>
        <name>Mg(2+)</name>
        <dbReference type="ChEBI" id="CHEBI:18420"/>
    </ligand>
</feature>
<comment type="function">
    <text evidence="6 7">Catalyzes the reversible transfer of the terminal phosphate of ATP to form a long-chain polyphosphate (polyP).</text>
</comment>
<dbReference type="Gene3D" id="1.20.58.310">
    <property type="entry name" value="Polyphosphate kinase N-terminal domain"/>
    <property type="match status" value="1"/>
</dbReference>
<dbReference type="GO" id="GO:0005524">
    <property type="term" value="F:ATP binding"/>
    <property type="evidence" value="ECO:0007669"/>
    <property type="project" value="UniProtKB-KW"/>
</dbReference>
<reference evidence="12 13" key="1">
    <citation type="submission" date="2018-02" db="EMBL/GenBank/DDBJ databases">
        <title>Comparative genomes isolates from brazilian mangrove.</title>
        <authorList>
            <person name="Araujo J.E."/>
            <person name="Taketani R.G."/>
            <person name="Silva M.C.P."/>
            <person name="Loureco M.V."/>
            <person name="Andreote F.D."/>
        </authorList>
    </citation>
    <scope>NUCLEOTIDE SEQUENCE [LARGE SCALE GENOMIC DNA]</scope>
    <source>
        <strain evidence="12 13">Nap-Phe MGV</strain>
    </source>
</reference>
<keyword evidence="5 6" id="KW-0067">ATP-binding</keyword>
<feature type="active site" description="Phosphohistidine intermediate" evidence="6">
    <location>
        <position position="461"/>
    </location>
</feature>
<feature type="domain" description="Polyphosphate kinase middle" evidence="8">
    <location>
        <begin position="148"/>
        <end position="327"/>
    </location>
</feature>
<keyword evidence="4 6" id="KW-0418">Kinase</keyword>
<evidence type="ECO:0000259" key="9">
    <source>
        <dbReference type="Pfam" id="PF13089"/>
    </source>
</evidence>
<dbReference type="Pfam" id="PF17941">
    <property type="entry name" value="PP_kinase_C_1"/>
    <property type="match status" value="1"/>
</dbReference>
<dbReference type="EMBL" id="PUHZ01000009">
    <property type="protein sequence ID" value="PQO46501.1"/>
    <property type="molecule type" value="Genomic_DNA"/>
</dbReference>
<dbReference type="Pfam" id="PF02503">
    <property type="entry name" value="PP_kinase"/>
    <property type="match status" value="1"/>
</dbReference>
<dbReference type="InterPro" id="IPR024953">
    <property type="entry name" value="PP_kinase_middle"/>
</dbReference>
<dbReference type="OrthoDB" id="9761456at2"/>
<dbReference type="GO" id="GO:0009358">
    <property type="term" value="C:polyphosphate kinase complex"/>
    <property type="evidence" value="ECO:0007669"/>
    <property type="project" value="InterPro"/>
</dbReference>
<dbReference type="InterPro" id="IPR025200">
    <property type="entry name" value="PPK_C_dom2"/>
</dbReference>